<evidence type="ECO:0000313" key="8">
    <source>
        <dbReference type="Proteomes" id="UP000254134"/>
    </source>
</evidence>
<keyword evidence="4 5" id="KW-0129">CBS domain</keyword>
<evidence type="ECO:0000313" key="7">
    <source>
        <dbReference type="EMBL" id="RDI76035.1"/>
    </source>
</evidence>
<dbReference type="InterPro" id="IPR005990">
    <property type="entry name" value="IMP_DH"/>
</dbReference>
<protein>
    <submittedName>
        <fullName evidence="7">IMP dehydrogenase / GMP reductase domain</fullName>
    </submittedName>
</protein>
<dbReference type="InterPro" id="IPR000644">
    <property type="entry name" value="CBS_dom"/>
</dbReference>
<dbReference type="InterPro" id="IPR036844">
    <property type="entry name" value="Hint_dom_sf"/>
</dbReference>
<dbReference type="RefSeq" id="WP_220150398.1">
    <property type="nucleotide sequence ID" value="NZ_QQZY01000001.1"/>
</dbReference>
<reference evidence="8" key="2">
    <citation type="journal article" date="2019" name="MicrobiologyOpen">
        <title>High-quality draft genome sequence of Gaiella occulta isolated from a 150 meter deep mineral water borehole and comparison with the genome sequences of other deep-branching lineages of the phylum Actinobacteria.</title>
        <authorList>
            <person name="Severino R."/>
            <person name="Froufe H.J.C."/>
            <person name="Barroso C."/>
            <person name="Albuquerque L."/>
            <person name="Lobo-da-Cunha A."/>
            <person name="da Costa M.S."/>
            <person name="Egas C."/>
        </authorList>
    </citation>
    <scope>NUCLEOTIDE SEQUENCE [LARGE SCALE GENOMIC DNA]</scope>
    <source>
        <strain evidence="8">F2-233</strain>
    </source>
</reference>
<dbReference type="SMART" id="SM01240">
    <property type="entry name" value="IMPDH"/>
    <property type="match status" value="1"/>
</dbReference>
<evidence type="ECO:0000256" key="3">
    <source>
        <dbReference type="ARBA" id="ARBA00023002"/>
    </source>
</evidence>
<keyword evidence="8" id="KW-1185">Reference proteome</keyword>
<evidence type="ECO:0000256" key="1">
    <source>
        <dbReference type="ARBA" id="ARBA00005502"/>
    </source>
</evidence>
<dbReference type="SUPFAM" id="SSF51412">
    <property type="entry name" value="Inosine monophosphate dehydrogenase (IMPDH)"/>
    <property type="match status" value="2"/>
</dbReference>
<evidence type="ECO:0000259" key="6">
    <source>
        <dbReference type="PROSITE" id="PS51371"/>
    </source>
</evidence>
<name>A0A7M2Z1U6_9ACTN</name>
<proteinExistence type="inferred from homology"/>
<dbReference type="SMART" id="SM00116">
    <property type="entry name" value="CBS"/>
    <property type="match status" value="2"/>
</dbReference>
<dbReference type="EMBL" id="QQZY01000001">
    <property type="protein sequence ID" value="RDI76035.1"/>
    <property type="molecule type" value="Genomic_DNA"/>
</dbReference>
<sequence>MEFELDREGKFGKEGLTFDDVLLVPAESAVLPNDVATLTRLTRTITLEIPIVSAAMDTVTEARLAIALAREGGIGIVHRNLSIADQAAEVDKVKRSEAGMIVEPVTLGPDDLVADALELMARYRVSGVPITDPDGILVGILTNRDLRFGARPGQRTRELMTSEHLVTAPVGTTLEEAAQILGRHKIEKLPIVDARGTLKGLITVKDIQKRERYPLATKDERGRLRVGAAVGVGTDALERAAALVAAEADVLVVDTAHGHSRGVIDVVRRIKQMSDVEVIAGNIATAEAAEALIDAGVDGIKVGIGPGCLAAGTRVLMADATYRSIEHIRPGDRVVNMNGDPVTVVHAWCTGVREVVGVRHGASPLETLVTPDHAYRVADLTTVASRSPAAAGHVRMLERPTRHGESTVRWQEIGGIERDLLLLPRHIAFELPDHLEIDLPEDAVRRETPERSVTRVGDSYALGFVLGTFLGGGRAFLDENGRSPAGSVSWCFGPAEREAADALVGAVREVTGVAPALVESGTTITIHLCSRPWAWLLAACGTRDERHLPHEYLCGNPSYLKGLHDGLVAGGGFVAADGGTCFRSTSLPLVELFNVLTFLLHGRFPDSRREEPNAGGLVGTSAGRCRAPFVSRLDGAHEKRPAGRYQLVKPLGVRDTGLAIPVYDIEVDCPTHSFVANNAIVHNSICTTRVVAGVGVPQVTAVYDCAEVAIRHGVPVIADGGITSSGDVAKAIAAGADTVMLGSMLAGTDESPGDVILVQGERFKEYRGMGSLGAMKARSFSKDRYFQGDVEDVDKLVPEGIEGRVPYKGPLAPIVYQLVGGLRQAMGYCGAPTIEAMKTASRFVRITGAGLRESHPHDVTISKDAPNYRRG</sequence>
<dbReference type="SUPFAM" id="SSF54631">
    <property type="entry name" value="CBS-domain pair"/>
    <property type="match status" value="1"/>
</dbReference>
<dbReference type="InterPro" id="IPR046342">
    <property type="entry name" value="CBS_dom_sf"/>
</dbReference>
<dbReference type="GO" id="GO:0006183">
    <property type="term" value="P:GTP biosynthetic process"/>
    <property type="evidence" value="ECO:0007669"/>
    <property type="project" value="TreeGrafter"/>
</dbReference>
<evidence type="ECO:0000256" key="5">
    <source>
        <dbReference type="PROSITE-ProRule" id="PRU00703"/>
    </source>
</evidence>
<accession>A0A7M2Z1U6</accession>
<dbReference type="Pfam" id="PF00478">
    <property type="entry name" value="IMPDH"/>
    <property type="match status" value="2"/>
</dbReference>
<dbReference type="AlphaFoldDB" id="A0A7M2Z1U6"/>
<dbReference type="Gene3D" id="3.20.20.70">
    <property type="entry name" value="Aldolase class I"/>
    <property type="match status" value="2"/>
</dbReference>
<organism evidence="7 8">
    <name type="scientific">Gaiella occulta</name>
    <dbReference type="NCBI Taxonomy" id="1002870"/>
    <lineage>
        <taxon>Bacteria</taxon>
        <taxon>Bacillati</taxon>
        <taxon>Actinomycetota</taxon>
        <taxon>Thermoleophilia</taxon>
        <taxon>Gaiellales</taxon>
        <taxon>Gaiellaceae</taxon>
        <taxon>Gaiella</taxon>
    </lineage>
</organism>
<gene>
    <name evidence="7" type="ORF">Gocc_0454</name>
</gene>
<dbReference type="GO" id="GO:0003938">
    <property type="term" value="F:IMP dehydrogenase activity"/>
    <property type="evidence" value="ECO:0007669"/>
    <property type="project" value="InterPro"/>
</dbReference>
<dbReference type="PROSITE" id="PS50818">
    <property type="entry name" value="INTEIN_C_TER"/>
    <property type="match status" value="1"/>
</dbReference>
<comment type="caution">
    <text evidence="7">The sequence shown here is derived from an EMBL/GenBank/DDBJ whole genome shotgun (WGS) entry which is preliminary data.</text>
</comment>
<reference evidence="7 8" key="1">
    <citation type="submission" date="2018-07" db="EMBL/GenBank/DDBJ databases">
        <title>High-quality-draft genome sequence of Gaiella occulta.</title>
        <authorList>
            <person name="Severino R."/>
            <person name="Froufe H.J.C."/>
            <person name="Rainey F.A."/>
            <person name="Barroso C."/>
            <person name="Albuquerque L."/>
            <person name="Lobo-Da-Cunha A."/>
            <person name="Da Costa M.S."/>
            <person name="Egas C."/>
        </authorList>
    </citation>
    <scope>NUCLEOTIDE SEQUENCE [LARGE SCALE GENOMIC DNA]</scope>
    <source>
        <strain evidence="7 8">F2-233</strain>
    </source>
</reference>
<evidence type="ECO:0000256" key="4">
    <source>
        <dbReference type="ARBA" id="ARBA00023122"/>
    </source>
</evidence>
<feature type="domain" description="CBS" evidence="6">
    <location>
        <begin position="100"/>
        <end position="159"/>
    </location>
</feature>
<dbReference type="InterPro" id="IPR027434">
    <property type="entry name" value="Homing_endonucl"/>
</dbReference>
<dbReference type="Proteomes" id="UP000254134">
    <property type="component" value="Unassembled WGS sequence"/>
</dbReference>
<dbReference type="Pfam" id="PF00571">
    <property type="entry name" value="CBS"/>
    <property type="match status" value="2"/>
</dbReference>
<feature type="domain" description="CBS" evidence="6">
    <location>
        <begin position="160"/>
        <end position="217"/>
    </location>
</feature>
<dbReference type="InterPro" id="IPR013785">
    <property type="entry name" value="Aldolase_TIM"/>
</dbReference>
<keyword evidence="3" id="KW-0560">Oxidoreductase</keyword>
<keyword evidence="2" id="KW-0479">Metal-binding</keyword>
<dbReference type="PROSITE" id="PS51371">
    <property type="entry name" value="CBS"/>
    <property type="match status" value="2"/>
</dbReference>
<dbReference type="PANTHER" id="PTHR11911">
    <property type="entry name" value="INOSINE-5-MONOPHOSPHATE DEHYDROGENASE RELATED"/>
    <property type="match status" value="1"/>
</dbReference>
<dbReference type="Gene3D" id="3.10.28.10">
    <property type="entry name" value="Homing endonucleases"/>
    <property type="match status" value="1"/>
</dbReference>
<evidence type="ECO:0000256" key="2">
    <source>
        <dbReference type="ARBA" id="ARBA00022723"/>
    </source>
</evidence>
<comment type="similarity">
    <text evidence="1">Belongs to the IMPDH/GMPR family.</text>
</comment>
<dbReference type="InterPro" id="IPR030934">
    <property type="entry name" value="Intein_C"/>
</dbReference>
<dbReference type="InterPro" id="IPR001093">
    <property type="entry name" value="IMP_DH_GMPRt"/>
</dbReference>
<dbReference type="PANTHER" id="PTHR11911:SF111">
    <property type="entry name" value="INOSINE-5'-MONOPHOSPHATE DEHYDROGENASE"/>
    <property type="match status" value="1"/>
</dbReference>
<dbReference type="SUPFAM" id="SSF51294">
    <property type="entry name" value="Hedgehog/intein (Hint) domain"/>
    <property type="match status" value="1"/>
</dbReference>
<dbReference type="GO" id="GO:0046872">
    <property type="term" value="F:metal ion binding"/>
    <property type="evidence" value="ECO:0007669"/>
    <property type="project" value="UniProtKB-KW"/>
</dbReference>
<dbReference type="CDD" id="cd04601">
    <property type="entry name" value="CBS_pair_IMPDH"/>
    <property type="match status" value="1"/>
</dbReference>
<dbReference type="FunFam" id="3.20.20.70:FF:000424">
    <property type="entry name" value="Inosine-5'-monophosphate dehydrogenase 2"/>
    <property type="match status" value="1"/>
</dbReference>
<dbReference type="CDD" id="cd00381">
    <property type="entry name" value="IMPDH"/>
    <property type="match status" value="1"/>
</dbReference>